<gene>
    <name evidence="3" type="ORF">L596_002197</name>
</gene>
<comment type="similarity">
    <text evidence="1">Belongs to the FAX family.</text>
</comment>
<keyword evidence="4" id="KW-1185">Reference proteome</keyword>
<reference evidence="3 4" key="1">
    <citation type="journal article" date="2015" name="Genome Biol.">
        <title>Comparative genomics of Steinernema reveals deeply conserved gene regulatory networks.</title>
        <authorList>
            <person name="Dillman A.R."/>
            <person name="Macchietto M."/>
            <person name="Porter C.F."/>
            <person name="Rogers A."/>
            <person name="Williams B."/>
            <person name="Antoshechkin I."/>
            <person name="Lee M.M."/>
            <person name="Goodwin Z."/>
            <person name="Lu X."/>
            <person name="Lewis E.E."/>
            <person name="Goodrich-Blair H."/>
            <person name="Stock S.P."/>
            <person name="Adams B.J."/>
            <person name="Sternberg P.W."/>
            <person name="Mortazavi A."/>
        </authorList>
    </citation>
    <scope>NUCLEOTIDE SEQUENCE [LARGE SCALE GENOMIC DNA]</scope>
    <source>
        <strain evidence="3 4">ALL</strain>
    </source>
</reference>
<evidence type="ECO:0000313" key="3">
    <source>
        <dbReference type="EMBL" id="TMS34652.1"/>
    </source>
</evidence>
<dbReference type="SFLD" id="SFLDG01200">
    <property type="entry name" value="SUF1.1"/>
    <property type="match status" value="1"/>
</dbReference>
<proteinExistence type="inferred from homology"/>
<protein>
    <recommendedName>
        <fullName evidence="2">Thioredoxin-like fold domain-containing protein</fullName>
    </recommendedName>
</protein>
<dbReference type="Gene3D" id="1.20.1050.10">
    <property type="match status" value="1"/>
</dbReference>
<evidence type="ECO:0000256" key="1">
    <source>
        <dbReference type="ARBA" id="ARBA00006475"/>
    </source>
</evidence>
<dbReference type="CDD" id="cd03193">
    <property type="entry name" value="GST_C_Metaxin"/>
    <property type="match status" value="1"/>
</dbReference>
<reference evidence="3 4" key="2">
    <citation type="journal article" date="2019" name="G3 (Bethesda)">
        <title>Hybrid Assembly of the Genome of the Entomopathogenic Nematode Steinernema carpocapsae Identifies the X-Chromosome.</title>
        <authorList>
            <person name="Serra L."/>
            <person name="Macchietto M."/>
            <person name="Macias-Munoz A."/>
            <person name="McGill C.J."/>
            <person name="Rodriguez I.M."/>
            <person name="Rodriguez B."/>
            <person name="Murad R."/>
            <person name="Mortazavi A."/>
        </authorList>
    </citation>
    <scope>NUCLEOTIDE SEQUENCE [LARGE SCALE GENOMIC DNA]</scope>
    <source>
        <strain evidence="3 4">ALL</strain>
    </source>
</reference>
<sequence>MVCECLPSIGQAIFVLASFFIGKFVVGKLLGKSNEDVHKKDWKKDVVYLYQFPRSPVVPNLSPFCLKVETWLRAHDITYEVVATNTMRSSNGLLPFVELNGKQIADSQMIIIELEKQFKVQSKLSKEQEGISRAVDRLVDGNTFYAIIYSKIVENGHKLLSQEVSGFPIPGFLTGILGYLFGQKILARIHAHGIGKFPPGVIYDQVRRDLAAVDGIRGDKPFICGEEASIADFTLFGHLASCYFLPFDQPVKDMLDHEFPRIREHLHRMRARFWSDWEELH</sequence>
<dbReference type="InterPro" id="IPR050931">
    <property type="entry name" value="Mito_Protein_Transport_Metaxin"/>
</dbReference>
<dbReference type="PANTHER" id="PTHR12289:SF32">
    <property type="entry name" value="GST_C_6 DOMAIN-CONTAINING PROTEIN"/>
    <property type="match status" value="1"/>
</dbReference>
<dbReference type="InterPro" id="IPR036249">
    <property type="entry name" value="Thioredoxin-like_sf"/>
</dbReference>
<dbReference type="InterPro" id="IPR036282">
    <property type="entry name" value="Glutathione-S-Trfase_C_sf"/>
</dbReference>
<evidence type="ECO:0000259" key="2">
    <source>
        <dbReference type="Pfam" id="PF17172"/>
    </source>
</evidence>
<dbReference type="SUPFAM" id="SSF47616">
    <property type="entry name" value="GST C-terminal domain-like"/>
    <property type="match status" value="1"/>
</dbReference>
<evidence type="ECO:0000313" key="4">
    <source>
        <dbReference type="Proteomes" id="UP000298663"/>
    </source>
</evidence>
<dbReference type="Proteomes" id="UP000298663">
    <property type="component" value="Unassembled WGS sequence"/>
</dbReference>
<comment type="caution">
    <text evidence="3">The sequence shown here is derived from an EMBL/GenBank/DDBJ whole genome shotgun (WGS) entry which is preliminary data.</text>
</comment>
<dbReference type="GO" id="GO:0005737">
    <property type="term" value="C:cytoplasm"/>
    <property type="evidence" value="ECO:0007669"/>
    <property type="project" value="TreeGrafter"/>
</dbReference>
<dbReference type="PANTHER" id="PTHR12289">
    <property type="entry name" value="METAXIN RELATED"/>
    <property type="match status" value="1"/>
</dbReference>
<accession>A0A4U8UNT2</accession>
<dbReference type="SFLD" id="SFLDS00019">
    <property type="entry name" value="Glutathione_Transferase_(cytos"/>
    <property type="match status" value="1"/>
</dbReference>
<dbReference type="AlphaFoldDB" id="A0A4U8UNT2"/>
<dbReference type="SUPFAM" id="SSF52833">
    <property type="entry name" value="Thioredoxin-like"/>
    <property type="match status" value="1"/>
</dbReference>
<dbReference type="InterPro" id="IPR040079">
    <property type="entry name" value="Glutathione_S-Trfase"/>
</dbReference>
<dbReference type="Pfam" id="PF13410">
    <property type="entry name" value="GST_C_2"/>
    <property type="match status" value="1"/>
</dbReference>
<name>A0A4U8UNT2_STECR</name>
<dbReference type="SFLD" id="SFLDG01180">
    <property type="entry name" value="SUF1"/>
    <property type="match status" value="1"/>
</dbReference>
<feature type="domain" description="Thioredoxin-like fold" evidence="2">
    <location>
        <begin position="63"/>
        <end position="153"/>
    </location>
</feature>
<dbReference type="CDD" id="cd03080">
    <property type="entry name" value="GST_N_Metaxin_like"/>
    <property type="match status" value="1"/>
</dbReference>
<dbReference type="OrthoDB" id="5809458at2759"/>
<dbReference type="InterPro" id="IPR026928">
    <property type="entry name" value="FAX/IsoI-like"/>
</dbReference>
<organism evidence="3 4">
    <name type="scientific">Steinernema carpocapsae</name>
    <name type="common">Entomopathogenic nematode</name>
    <dbReference type="NCBI Taxonomy" id="34508"/>
    <lineage>
        <taxon>Eukaryota</taxon>
        <taxon>Metazoa</taxon>
        <taxon>Ecdysozoa</taxon>
        <taxon>Nematoda</taxon>
        <taxon>Chromadorea</taxon>
        <taxon>Rhabditida</taxon>
        <taxon>Tylenchina</taxon>
        <taxon>Panagrolaimomorpha</taxon>
        <taxon>Strongyloidoidea</taxon>
        <taxon>Steinernematidae</taxon>
        <taxon>Steinernema</taxon>
    </lineage>
</organism>
<dbReference type="Pfam" id="PF17172">
    <property type="entry name" value="GST_N_4"/>
    <property type="match status" value="1"/>
</dbReference>
<dbReference type="EMBL" id="AZBU02000001">
    <property type="protein sequence ID" value="TMS34652.1"/>
    <property type="molecule type" value="Genomic_DNA"/>
</dbReference>
<dbReference type="InterPro" id="IPR012336">
    <property type="entry name" value="Thioredoxin-like_fold"/>
</dbReference>